<dbReference type="EMBL" id="CP021659">
    <property type="protein sequence ID" value="AWK14358.1"/>
    <property type="molecule type" value="Genomic_DNA"/>
</dbReference>
<dbReference type="GO" id="GO:0016226">
    <property type="term" value="P:iron-sulfur cluster assembly"/>
    <property type="evidence" value="ECO:0007669"/>
    <property type="project" value="InterPro"/>
</dbReference>
<dbReference type="PANTHER" id="PTHR10072">
    <property type="entry name" value="IRON-SULFUR CLUSTER ASSEMBLY PROTEIN"/>
    <property type="match status" value="1"/>
</dbReference>
<protein>
    <submittedName>
        <fullName evidence="3">Fe-S cluster assembly scaffold SufA</fullName>
    </submittedName>
</protein>
<evidence type="ECO:0000313" key="4">
    <source>
        <dbReference type="Proteomes" id="UP000261875"/>
    </source>
</evidence>
<dbReference type="GO" id="GO:0051537">
    <property type="term" value="F:2 iron, 2 sulfur cluster binding"/>
    <property type="evidence" value="ECO:0007669"/>
    <property type="project" value="TreeGrafter"/>
</dbReference>
<gene>
    <name evidence="3" type="ORF">CCS41_07535</name>
</gene>
<dbReference type="InterPro" id="IPR035903">
    <property type="entry name" value="HesB-like_dom_sf"/>
</dbReference>
<feature type="domain" description="Core" evidence="2">
    <location>
        <begin position="19"/>
        <end position="119"/>
    </location>
</feature>
<proteinExistence type="inferred from homology"/>
<evidence type="ECO:0000256" key="1">
    <source>
        <dbReference type="ARBA" id="ARBA00006718"/>
    </source>
</evidence>
<dbReference type="NCBIfam" id="NF007050">
    <property type="entry name" value="PRK09504.1"/>
    <property type="match status" value="1"/>
</dbReference>
<dbReference type="AlphaFoldDB" id="A0A2U8I5F3"/>
<sequence>MQQNAVGTFSLDDNDWSGIVITKSAATQIIKLMQQNPQAKGLKLSVKPSGCAGFTYVLDIAESPASDDLLFEHQKAKLYVPSKSMPFVDGTKVDYVREGLNQIFKFDNPKAQHSCGCGESFGV</sequence>
<dbReference type="InterPro" id="IPR000361">
    <property type="entry name" value="ATAP_core_dom"/>
</dbReference>
<dbReference type="PROSITE" id="PS01152">
    <property type="entry name" value="HESB"/>
    <property type="match status" value="1"/>
</dbReference>
<dbReference type="NCBIfam" id="TIGR00049">
    <property type="entry name" value="iron-sulfur cluster assembly accessory protein"/>
    <property type="match status" value="1"/>
</dbReference>
<dbReference type="InterPro" id="IPR017870">
    <property type="entry name" value="FeS_cluster_insertion_CS"/>
</dbReference>
<dbReference type="RefSeq" id="WP_072549544.1">
    <property type="nucleotide sequence ID" value="NZ_CP021659.1"/>
</dbReference>
<dbReference type="InterPro" id="IPR050322">
    <property type="entry name" value="Fe-S_cluster_asmbl/transfer"/>
</dbReference>
<dbReference type="GO" id="GO:0005829">
    <property type="term" value="C:cytosol"/>
    <property type="evidence" value="ECO:0007669"/>
    <property type="project" value="TreeGrafter"/>
</dbReference>
<dbReference type="KEGG" id="fsm:CCS41_07535"/>
<evidence type="ECO:0000259" key="2">
    <source>
        <dbReference type="Pfam" id="PF01521"/>
    </source>
</evidence>
<evidence type="ECO:0000313" key="3">
    <source>
        <dbReference type="EMBL" id="AWK14358.1"/>
    </source>
</evidence>
<accession>A0A2U8I5F3</accession>
<dbReference type="OrthoDB" id="9801228at2"/>
<dbReference type="STRING" id="1878942.GCA_900128755_00348"/>
<dbReference type="PANTHER" id="PTHR10072:SF47">
    <property type="entry name" value="PROTEIN SUFA"/>
    <property type="match status" value="1"/>
</dbReference>
<dbReference type="InterPro" id="IPR016092">
    <property type="entry name" value="ATAP"/>
</dbReference>
<keyword evidence="4" id="KW-1185">Reference proteome</keyword>
<comment type="similarity">
    <text evidence="1">Belongs to the HesB/IscA family.</text>
</comment>
<dbReference type="Gene3D" id="2.60.300.12">
    <property type="entry name" value="HesB-like domain"/>
    <property type="match status" value="1"/>
</dbReference>
<name>A0A2U8I5F3_9GAMM</name>
<reference evidence="3 4" key="1">
    <citation type="submission" date="2017-05" db="EMBL/GenBank/DDBJ databases">
        <title>Genome sequence of Candidatus Fukatsuia symbiotica and Candidatus Hamiltonella defensa from Acyrthosiphon pisum strain 5D.</title>
        <authorList>
            <person name="Patel V.A."/>
            <person name="Chevignon G."/>
            <person name="Russell J.A."/>
            <person name="Oliver K.M."/>
        </authorList>
    </citation>
    <scope>NUCLEOTIDE SEQUENCE [LARGE SCALE GENOMIC DNA]</scope>
    <source>
        <strain evidence="3 4">5D</strain>
    </source>
</reference>
<dbReference type="SUPFAM" id="SSF89360">
    <property type="entry name" value="HesB-like domain"/>
    <property type="match status" value="1"/>
</dbReference>
<dbReference type="Proteomes" id="UP000261875">
    <property type="component" value="Chromosome"/>
</dbReference>
<organism evidence="3 4">
    <name type="scientific">Candidatus Fukatsuia symbiotica</name>
    <dbReference type="NCBI Taxonomy" id="1878942"/>
    <lineage>
        <taxon>Bacteria</taxon>
        <taxon>Pseudomonadati</taxon>
        <taxon>Pseudomonadota</taxon>
        <taxon>Gammaproteobacteria</taxon>
        <taxon>Enterobacterales</taxon>
        <taxon>Yersiniaceae</taxon>
        <taxon>Candidatus Fukatsuia</taxon>
    </lineage>
</organism>
<dbReference type="Pfam" id="PF01521">
    <property type="entry name" value="Fe-S_biosyn"/>
    <property type="match status" value="1"/>
</dbReference>